<protein>
    <recommendedName>
        <fullName evidence="3">RNA helicase</fullName>
        <ecNumber evidence="3">3.6.4.13</ecNumber>
    </recommendedName>
</protein>
<dbReference type="InterPro" id="IPR014001">
    <property type="entry name" value="Helicase_ATP-bd"/>
</dbReference>
<reference evidence="15" key="1">
    <citation type="journal article" date="2012" name="Nature">
        <title>The oyster genome reveals stress adaptation and complexity of shell formation.</title>
        <authorList>
            <person name="Zhang G."/>
            <person name="Fang X."/>
            <person name="Guo X."/>
            <person name="Li L."/>
            <person name="Luo R."/>
            <person name="Xu F."/>
            <person name="Yang P."/>
            <person name="Zhang L."/>
            <person name="Wang X."/>
            <person name="Qi H."/>
            <person name="Xiong Z."/>
            <person name="Que H."/>
            <person name="Xie Y."/>
            <person name="Holland P.W."/>
            <person name="Paps J."/>
            <person name="Zhu Y."/>
            <person name="Wu F."/>
            <person name="Chen Y."/>
            <person name="Wang J."/>
            <person name="Peng C."/>
            <person name="Meng J."/>
            <person name="Yang L."/>
            <person name="Liu J."/>
            <person name="Wen B."/>
            <person name="Zhang N."/>
            <person name="Huang Z."/>
            <person name="Zhu Q."/>
            <person name="Feng Y."/>
            <person name="Mount A."/>
            <person name="Hedgecock D."/>
            <person name="Xu Z."/>
            <person name="Liu Y."/>
            <person name="Domazet-Loso T."/>
            <person name="Du Y."/>
            <person name="Sun X."/>
            <person name="Zhang S."/>
            <person name="Liu B."/>
            <person name="Cheng P."/>
            <person name="Jiang X."/>
            <person name="Li J."/>
            <person name="Fan D."/>
            <person name="Wang W."/>
            <person name="Fu W."/>
            <person name="Wang T."/>
            <person name="Wang B."/>
            <person name="Zhang J."/>
            <person name="Peng Z."/>
            <person name="Li Y."/>
            <person name="Li N."/>
            <person name="Wang J."/>
            <person name="Chen M."/>
            <person name="He Y."/>
            <person name="Tan F."/>
            <person name="Song X."/>
            <person name="Zheng Q."/>
            <person name="Huang R."/>
            <person name="Yang H."/>
            <person name="Du X."/>
            <person name="Chen L."/>
            <person name="Yang M."/>
            <person name="Gaffney P.M."/>
            <person name="Wang S."/>
            <person name="Luo L."/>
            <person name="She Z."/>
            <person name="Ming Y."/>
            <person name="Huang W."/>
            <person name="Zhang S."/>
            <person name="Huang B."/>
            <person name="Zhang Y."/>
            <person name="Qu T."/>
            <person name="Ni P."/>
            <person name="Miao G."/>
            <person name="Wang J."/>
            <person name="Wang Q."/>
            <person name="Steinberg C.E."/>
            <person name="Wang H."/>
            <person name="Li N."/>
            <person name="Qian L."/>
            <person name="Zhang G."/>
            <person name="Li Y."/>
            <person name="Yang H."/>
            <person name="Liu X."/>
            <person name="Wang J."/>
            <person name="Yin Y."/>
            <person name="Wang J."/>
        </authorList>
    </citation>
    <scope>NUCLEOTIDE SEQUENCE [LARGE SCALE GENOMIC DNA]</scope>
    <source>
        <strain evidence="15">05x7-T-G4-1.051#20</strain>
    </source>
</reference>
<gene>
    <name evidence="15" type="ORF">CGI_10020727</name>
</gene>
<dbReference type="InterPro" id="IPR014014">
    <property type="entry name" value="RNA_helicase_DEAD_Q_motif"/>
</dbReference>
<dbReference type="CDD" id="cd17959">
    <property type="entry name" value="DEADc_DDX54"/>
    <property type="match status" value="1"/>
</dbReference>
<dbReference type="Pfam" id="PF00270">
    <property type="entry name" value="DEAD"/>
    <property type="match status" value="1"/>
</dbReference>
<evidence type="ECO:0000256" key="3">
    <source>
        <dbReference type="ARBA" id="ARBA00012552"/>
    </source>
</evidence>
<keyword evidence="4 11" id="KW-0547">Nucleotide-binding</keyword>
<dbReference type="HOGENOM" id="CLU_003041_1_3_1"/>
<evidence type="ECO:0000259" key="12">
    <source>
        <dbReference type="PROSITE" id="PS51192"/>
    </source>
</evidence>
<evidence type="ECO:0000256" key="4">
    <source>
        <dbReference type="ARBA" id="ARBA00022741"/>
    </source>
</evidence>
<keyword evidence="7 11" id="KW-0067">ATP-binding</keyword>
<dbReference type="PROSITE" id="PS51192">
    <property type="entry name" value="HELICASE_ATP_BIND_1"/>
    <property type="match status" value="1"/>
</dbReference>
<dbReference type="InterPro" id="IPR027417">
    <property type="entry name" value="P-loop_NTPase"/>
</dbReference>
<evidence type="ECO:0000256" key="1">
    <source>
        <dbReference type="ARBA" id="ARBA00004604"/>
    </source>
</evidence>
<evidence type="ECO:0000313" key="15">
    <source>
        <dbReference type="EMBL" id="EKC33699.1"/>
    </source>
</evidence>
<comment type="similarity">
    <text evidence="2">Belongs to the DEAD box helicase family. DDX54/DBP10 subfamily.</text>
</comment>
<proteinExistence type="inferred from homology"/>
<evidence type="ECO:0000256" key="8">
    <source>
        <dbReference type="ARBA" id="ARBA00022884"/>
    </source>
</evidence>
<evidence type="ECO:0000256" key="2">
    <source>
        <dbReference type="ARBA" id="ARBA00010379"/>
    </source>
</evidence>
<evidence type="ECO:0000256" key="9">
    <source>
        <dbReference type="ARBA" id="ARBA00023242"/>
    </source>
</evidence>
<evidence type="ECO:0000256" key="10">
    <source>
        <dbReference type="ARBA" id="ARBA00047984"/>
    </source>
</evidence>
<dbReference type="PROSITE" id="PS00039">
    <property type="entry name" value="DEAD_ATP_HELICASE"/>
    <property type="match status" value="1"/>
</dbReference>
<feature type="domain" description="Helicase ATP-binding" evidence="12">
    <location>
        <begin position="77"/>
        <end position="249"/>
    </location>
</feature>
<dbReference type="FunFam" id="3.40.50.300:FF:000865">
    <property type="entry name" value="ATP-dependent RNA helicase DDX54"/>
    <property type="match status" value="1"/>
</dbReference>
<keyword evidence="8" id="KW-0694">RNA-binding</keyword>
<dbReference type="SMART" id="SM00490">
    <property type="entry name" value="HELICc"/>
    <property type="match status" value="1"/>
</dbReference>
<dbReference type="Pfam" id="PF00271">
    <property type="entry name" value="Helicase_C"/>
    <property type="match status" value="1"/>
</dbReference>
<dbReference type="EMBL" id="JH819141">
    <property type="protein sequence ID" value="EKC33699.1"/>
    <property type="molecule type" value="Genomic_DNA"/>
</dbReference>
<organism evidence="15">
    <name type="scientific">Magallana gigas</name>
    <name type="common">Pacific oyster</name>
    <name type="synonym">Crassostrea gigas</name>
    <dbReference type="NCBI Taxonomy" id="29159"/>
    <lineage>
        <taxon>Eukaryota</taxon>
        <taxon>Metazoa</taxon>
        <taxon>Spiralia</taxon>
        <taxon>Lophotrochozoa</taxon>
        <taxon>Mollusca</taxon>
        <taxon>Bivalvia</taxon>
        <taxon>Autobranchia</taxon>
        <taxon>Pteriomorphia</taxon>
        <taxon>Ostreida</taxon>
        <taxon>Ostreoidea</taxon>
        <taxon>Ostreidae</taxon>
        <taxon>Magallana</taxon>
    </lineage>
</organism>
<dbReference type="GO" id="GO:0005524">
    <property type="term" value="F:ATP binding"/>
    <property type="evidence" value="ECO:0007669"/>
    <property type="project" value="UniProtKB-KW"/>
</dbReference>
<evidence type="ECO:0000259" key="13">
    <source>
        <dbReference type="PROSITE" id="PS51194"/>
    </source>
</evidence>
<dbReference type="SMART" id="SM00487">
    <property type="entry name" value="DEXDc"/>
    <property type="match status" value="1"/>
</dbReference>
<evidence type="ECO:0000256" key="11">
    <source>
        <dbReference type="RuleBase" id="RU000492"/>
    </source>
</evidence>
<dbReference type="InterPro" id="IPR011545">
    <property type="entry name" value="DEAD/DEAH_box_helicase_dom"/>
</dbReference>
<feature type="domain" description="Helicase C-terminal" evidence="13">
    <location>
        <begin position="260"/>
        <end position="425"/>
    </location>
</feature>
<dbReference type="PROSITE" id="PS51194">
    <property type="entry name" value="HELICASE_CTER"/>
    <property type="match status" value="1"/>
</dbReference>
<dbReference type="GO" id="GO:0016787">
    <property type="term" value="F:hydrolase activity"/>
    <property type="evidence" value="ECO:0007669"/>
    <property type="project" value="UniProtKB-KW"/>
</dbReference>
<evidence type="ECO:0000256" key="6">
    <source>
        <dbReference type="ARBA" id="ARBA00022806"/>
    </source>
</evidence>
<keyword evidence="6 11" id="KW-0347">Helicase</keyword>
<dbReference type="PROSITE" id="PS51195">
    <property type="entry name" value="Q_MOTIF"/>
    <property type="match status" value="1"/>
</dbReference>
<dbReference type="SUPFAM" id="SSF52540">
    <property type="entry name" value="P-loop containing nucleoside triphosphate hydrolases"/>
    <property type="match status" value="2"/>
</dbReference>
<keyword evidence="9" id="KW-0539">Nucleus</keyword>
<accession>K1QRB5</accession>
<dbReference type="PANTHER" id="PTHR47959:SF8">
    <property type="entry name" value="RNA HELICASE"/>
    <property type="match status" value="1"/>
</dbReference>
<keyword evidence="5 11" id="KW-0378">Hydrolase</keyword>
<dbReference type="InParanoid" id="K1QRB5"/>
<dbReference type="InterPro" id="IPR000629">
    <property type="entry name" value="RNA-helicase_DEAD-box_CS"/>
</dbReference>
<dbReference type="AlphaFoldDB" id="K1QRB5"/>
<dbReference type="Gene3D" id="3.40.50.300">
    <property type="entry name" value="P-loop containing nucleotide triphosphate hydrolases"/>
    <property type="match status" value="2"/>
</dbReference>
<dbReference type="CDD" id="cd18787">
    <property type="entry name" value="SF2_C_DEAD"/>
    <property type="match status" value="1"/>
</dbReference>
<dbReference type="GO" id="GO:0005829">
    <property type="term" value="C:cytosol"/>
    <property type="evidence" value="ECO:0007669"/>
    <property type="project" value="TreeGrafter"/>
</dbReference>
<comment type="subcellular location">
    <subcellularLocation>
        <location evidence="1">Nucleus</location>
        <location evidence="1">Nucleolus</location>
    </subcellularLocation>
</comment>
<dbReference type="GO" id="GO:0003723">
    <property type="term" value="F:RNA binding"/>
    <property type="evidence" value="ECO:0007669"/>
    <property type="project" value="UniProtKB-KW"/>
</dbReference>
<dbReference type="PANTHER" id="PTHR47959">
    <property type="entry name" value="ATP-DEPENDENT RNA HELICASE RHLE-RELATED"/>
    <property type="match status" value="1"/>
</dbReference>
<sequence length="472" mass="53434">MEVVGQKHLQQIFIQDKEDADSDSSQELQDTRKWLTEQNRKKKKSGGFQSMGLSHGVYKGVLRKGYKIPTPIQRKTVPLIMEGKDVVAMARTGSGKTAAFLIPMFEKLKTHTAKSGARGLILSPTRELALQTLKFTKELGKYTGLRAAVVLGGDKMDDQFAALHENPDIIIATPGRLMHVLVEMEKKLKSVEYVVFDEADRLFEMGFQEQLHEIIHRLPESRQTVLFSATLPKLLVEFAKAGLHDPTLLRLDVETKLSEQLKQSFFRCREEDKPAILLYILKHVIDLDQLTVVFAATKHHVEYLHMILTYAGIDSTYIYSSLDPSARKINVAKFQHKKVKVLIVTDLAARGIDIPLLDNVINVNFPAKSKLFVHRVGRVARAGREGYAYSLVAQDEVPFLLDLYIFLGRSLTIASQLKNVEDKDGVLGDVPQTVVDEEEEQLRLWHKDHIDLSAISRQQEVKRQLDPESLLH</sequence>
<dbReference type="GO" id="GO:0003724">
    <property type="term" value="F:RNA helicase activity"/>
    <property type="evidence" value="ECO:0007669"/>
    <property type="project" value="UniProtKB-EC"/>
</dbReference>
<dbReference type="InterPro" id="IPR033517">
    <property type="entry name" value="DDX54/DBP10_DEAD-box_helicase"/>
</dbReference>
<evidence type="ECO:0000259" key="14">
    <source>
        <dbReference type="PROSITE" id="PS51195"/>
    </source>
</evidence>
<comment type="catalytic activity">
    <reaction evidence="10">
        <text>ATP + H2O = ADP + phosphate + H(+)</text>
        <dbReference type="Rhea" id="RHEA:13065"/>
        <dbReference type="ChEBI" id="CHEBI:15377"/>
        <dbReference type="ChEBI" id="CHEBI:15378"/>
        <dbReference type="ChEBI" id="CHEBI:30616"/>
        <dbReference type="ChEBI" id="CHEBI:43474"/>
        <dbReference type="ChEBI" id="CHEBI:456216"/>
        <dbReference type="EC" id="3.6.4.13"/>
    </reaction>
</comment>
<dbReference type="FunCoup" id="K1QRB5">
    <property type="interactions" value="1728"/>
</dbReference>
<name>K1QRB5_MAGGI</name>
<evidence type="ECO:0000256" key="7">
    <source>
        <dbReference type="ARBA" id="ARBA00022840"/>
    </source>
</evidence>
<evidence type="ECO:0000256" key="5">
    <source>
        <dbReference type="ARBA" id="ARBA00022801"/>
    </source>
</evidence>
<dbReference type="GO" id="GO:0005730">
    <property type="term" value="C:nucleolus"/>
    <property type="evidence" value="ECO:0007669"/>
    <property type="project" value="UniProtKB-SubCell"/>
</dbReference>
<feature type="domain" description="DEAD-box RNA helicase Q" evidence="14">
    <location>
        <begin position="46"/>
        <end position="74"/>
    </location>
</feature>
<dbReference type="InterPro" id="IPR001650">
    <property type="entry name" value="Helicase_C-like"/>
</dbReference>
<dbReference type="InterPro" id="IPR050079">
    <property type="entry name" value="DEAD_box_RNA_helicase"/>
</dbReference>
<dbReference type="EC" id="3.6.4.13" evidence="3"/>